<feature type="compositionally biased region" description="Basic residues" evidence="1">
    <location>
        <begin position="1"/>
        <end position="15"/>
    </location>
</feature>
<dbReference type="Proteomes" id="UP000887575">
    <property type="component" value="Unassembled WGS sequence"/>
</dbReference>
<evidence type="ECO:0000313" key="3">
    <source>
        <dbReference type="Proteomes" id="UP000887575"/>
    </source>
</evidence>
<evidence type="ECO:0000259" key="2">
    <source>
        <dbReference type="PROSITE" id="PS50833"/>
    </source>
</evidence>
<dbReference type="GO" id="GO:0019843">
    <property type="term" value="F:rRNA binding"/>
    <property type="evidence" value="ECO:0007669"/>
    <property type="project" value="InterPro"/>
</dbReference>
<organism evidence="3 4">
    <name type="scientific">Mesorhabditis belari</name>
    <dbReference type="NCBI Taxonomy" id="2138241"/>
    <lineage>
        <taxon>Eukaryota</taxon>
        <taxon>Metazoa</taxon>
        <taxon>Ecdysozoa</taxon>
        <taxon>Nematoda</taxon>
        <taxon>Chromadorea</taxon>
        <taxon>Rhabditida</taxon>
        <taxon>Rhabditina</taxon>
        <taxon>Rhabditomorpha</taxon>
        <taxon>Rhabditoidea</taxon>
        <taxon>Rhabditidae</taxon>
        <taxon>Mesorhabditinae</taxon>
        <taxon>Mesorhabditis</taxon>
    </lineage>
</organism>
<dbReference type="WBParaSite" id="MBELARI_LOCUS21915">
    <property type="protein sequence ID" value="MBELARI_LOCUS21915"/>
    <property type="gene ID" value="MBELARI_LOCUS21915"/>
</dbReference>
<dbReference type="GO" id="GO:0006364">
    <property type="term" value="P:rRNA processing"/>
    <property type="evidence" value="ECO:0007669"/>
    <property type="project" value="InterPro"/>
</dbReference>
<accession>A0AAF3J808</accession>
<feature type="compositionally biased region" description="Basic and acidic residues" evidence="1">
    <location>
        <begin position="388"/>
        <end position="404"/>
    </location>
</feature>
<feature type="region of interest" description="Disordered" evidence="1">
    <location>
        <begin position="388"/>
        <end position="483"/>
    </location>
</feature>
<feature type="region of interest" description="Disordered" evidence="1">
    <location>
        <begin position="1"/>
        <end position="47"/>
    </location>
</feature>
<evidence type="ECO:0000256" key="1">
    <source>
        <dbReference type="SAM" id="MobiDB-lite"/>
    </source>
</evidence>
<dbReference type="PANTHER" id="PTHR12661:SF5">
    <property type="entry name" value="SUPPRESSOR OF SWI4 1 HOMOLOG"/>
    <property type="match status" value="1"/>
</dbReference>
<dbReference type="GO" id="GO:0030687">
    <property type="term" value="C:preribosome, large subunit precursor"/>
    <property type="evidence" value="ECO:0007669"/>
    <property type="project" value="TreeGrafter"/>
</dbReference>
<dbReference type="SMART" id="SM00879">
    <property type="entry name" value="Brix"/>
    <property type="match status" value="1"/>
</dbReference>
<reference evidence="4" key="1">
    <citation type="submission" date="2024-02" db="UniProtKB">
        <authorList>
            <consortium name="WormBaseParasite"/>
        </authorList>
    </citation>
    <scope>IDENTIFICATION</scope>
</reference>
<feature type="compositionally biased region" description="Basic and acidic residues" evidence="1">
    <location>
        <begin position="36"/>
        <end position="47"/>
    </location>
</feature>
<dbReference type="PANTHER" id="PTHR12661">
    <property type="entry name" value="PETER PAN-RELATED"/>
    <property type="match status" value="1"/>
</dbReference>
<dbReference type="InterPro" id="IPR045112">
    <property type="entry name" value="PPAN-like"/>
</dbReference>
<protein>
    <recommendedName>
        <fullName evidence="2">Brix domain-containing protein</fullName>
    </recommendedName>
</protein>
<name>A0AAF3J808_9BILA</name>
<feature type="domain" description="Brix" evidence="2">
    <location>
        <begin position="70"/>
        <end position="333"/>
    </location>
</feature>
<feature type="compositionally biased region" description="Basic and acidic residues" evidence="1">
    <location>
        <begin position="415"/>
        <end position="434"/>
    </location>
</feature>
<dbReference type="AlphaFoldDB" id="A0AAF3J808"/>
<keyword evidence="3" id="KW-1185">Reference proteome</keyword>
<dbReference type="GO" id="GO:0000027">
    <property type="term" value="P:ribosomal large subunit assembly"/>
    <property type="evidence" value="ECO:0007669"/>
    <property type="project" value="TreeGrafter"/>
</dbReference>
<evidence type="ECO:0000313" key="4">
    <source>
        <dbReference type="WBParaSite" id="MBELARI_LOCUS21915"/>
    </source>
</evidence>
<dbReference type="PROSITE" id="PS50833">
    <property type="entry name" value="BRIX"/>
    <property type="match status" value="1"/>
</dbReference>
<dbReference type="InterPro" id="IPR007109">
    <property type="entry name" value="Brix"/>
</dbReference>
<dbReference type="Pfam" id="PF04427">
    <property type="entry name" value="Brix"/>
    <property type="match status" value="1"/>
</dbReference>
<proteinExistence type="predicted"/>
<sequence length="483" mass="55367">MGRAKGRRGKAARRARAGDLGLGQMKRKTKGQFAKAADRRAEADEKKRDVKHIKEQAASVASKAEAEKVPHSFVIYRGEVGRFVHRLVRDLRFVMEPNTAKDLKVRKSNNLRDFVVNGAPLGVTQMMVLTRGTKDLHLRMIRLPQGPTLTFRVQEYTLKRQVLSRQKKQMWCDTLFSAAPLVVMNGFKTADQKRHLQVVQTMVQNMFPSLNVDTVQLKAVRRCLLLNYDPETDTIDMRHYAIKTVTSGLAKPVKKLVSSKIPDLSRYKDISDFFINPGQLSESEWEEEQKEVDLPQDIFSRGLSQGQKSNIRLLELGPRLKLELVKVQEGIDEGEVLYHKFVQKTADEVADLKNKAPRIRKLQERRRKDQEHRVIRRLTAIDERKKKDEEAIKERTEKAARKQAEVTGQTEDVEVDRKRDREIEIEREREESEKVPTIGKKKGRGGGEGQNVSQEPPTKKNKKEQKGSTENGKVKSSRREAAH</sequence>